<name>A0A4V6NRH9_9RHOB</name>
<proteinExistence type="predicted"/>
<dbReference type="Proteomes" id="UP000295050">
    <property type="component" value="Unassembled WGS sequence"/>
</dbReference>
<evidence type="ECO:0000313" key="1">
    <source>
        <dbReference type="EMBL" id="TCP58466.1"/>
    </source>
</evidence>
<dbReference type="AlphaFoldDB" id="A0A4V6NRH9"/>
<dbReference type="Pfam" id="PF01724">
    <property type="entry name" value="DUF29"/>
    <property type="match status" value="1"/>
</dbReference>
<dbReference type="Gene3D" id="1.20.1220.20">
    <property type="entry name" value="Uncharcterised protein PF01724"/>
    <property type="match status" value="1"/>
</dbReference>
<evidence type="ECO:0000313" key="2">
    <source>
        <dbReference type="Proteomes" id="UP000295050"/>
    </source>
</evidence>
<dbReference type="PANTHER" id="PTHR34235:SF3">
    <property type="entry name" value="SLR1203 PROTEIN"/>
    <property type="match status" value="1"/>
</dbReference>
<dbReference type="InterPro" id="IPR002636">
    <property type="entry name" value="DUF29"/>
</dbReference>
<gene>
    <name evidence="1" type="ORF">EV663_12513</name>
</gene>
<dbReference type="PANTHER" id="PTHR34235">
    <property type="entry name" value="SLR1203 PROTEIN-RELATED"/>
    <property type="match status" value="1"/>
</dbReference>
<comment type="caution">
    <text evidence="1">The sequence shown here is derived from an EMBL/GenBank/DDBJ whole genome shotgun (WGS) entry which is preliminary data.</text>
</comment>
<protein>
    <submittedName>
        <fullName evidence="1">Uncharacterized protein DUF29</fullName>
    </submittedName>
</protein>
<sequence length="168" mass="18969">MMADGAMYQEDFLAWTIDQANRLRAISQFQLEEFDGVDFDLLIEEVEDLGRSDVLRVQSLVRKALVHLIKIVSDPDADAVNHWEREVMTFTLDASDSYGGSYRQRIDMDAVWKKAQREAALALGQHGSSPKSFESSCPVDLDWMMGDEFTVEAARNQISSAVIRPPEP</sequence>
<organism evidence="1 2">
    <name type="scientific">Rhodovulum bhavnagarense</name>
    <dbReference type="NCBI Taxonomy" id="992286"/>
    <lineage>
        <taxon>Bacteria</taxon>
        <taxon>Pseudomonadati</taxon>
        <taxon>Pseudomonadota</taxon>
        <taxon>Alphaproteobacteria</taxon>
        <taxon>Rhodobacterales</taxon>
        <taxon>Paracoccaceae</taxon>
        <taxon>Rhodovulum</taxon>
    </lineage>
</organism>
<keyword evidence="2" id="KW-1185">Reference proteome</keyword>
<accession>A0A4V6NRH9</accession>
<dbReference type="EMBL" id="SLXU01000025">
    <property type="protein sequence ID" value="TCP58466.1"/>
    <property type="molecule type" value="Genomic_DNA"/>
</dbReference>
<reference evidence="1 2" key="1">
    <citation type="submission" date="2019-03" db="EMBL/GenBank/DDBJ databases">
        <title>Genomic Encyclopedia of Type Strains, Phase IV (KMG-IV): sequencing the most valuable type-strain genomes for metagenomic binning, comparative biology and taxonomic classification.</title>
        <authorList>
            <person name="Goeker M."/>
        </authorList>
    </citation>
    <scope>NUCLEOTIDE SEQUENCE [LARGE SCALE GENOMIC DNA]</scope>
    <source>
        <strain evidence="1 2">DSM 24766</strain>
    </source>
</reference>
<dbReference type="OrthoDB" id="425753at2"/>